<dbReference type="Proteomes" id="UP000694001">
    <property type="component" value="Chromosome"/>
</dbReference>
<sequence>MTARLRPPPPGASAEGLFLCLRALAGEARSLGLVEAARTIELAAELVSVEAEELGLSLARRAGRQRRVRPA</sequence>
<dbReference type="KEGG" id="elio:KO353_11015"/>
<dbReference type="RefSeq" id="WP_218284743.1">
    <property type="nucleotide sequence ID" value="NZ_CP076448.1"/>
</dbReference>
<keyword evidence="2" id="KW-1185">Reference proteome</keyword>
<accession>A0A975YII3</accession>
<name>A0A975YII3_9PROT</name>
<dbReference type="EMBL" id="CP076448">
    <property type="protein sequence ID" value="QXM23830.1"/>
    <property type="molecule type" value="Genomic_DNA"/>
</dbReference>
<gene>
    <name evidence="1" type="ORF">KO353_11015</name>
</gene>
<organism evidence="1 2">
    <name type="scientific">Elioraea tepida</name>
    <dbReference type="NCBI Taxonomy" id="2843330"/>
    <lineage>
        <taxon>Bacteria</taxon>
        <taxon>Pseudomonadati</taxon>
        <taxon>Pseudomonadota</taxon>
        <taxon>Alphaproteobacteria</taxon>
        <taxon>Acetobacterales</taxon>
        <taxon>Elioraeaceae</taxon>
        <taxon>Elioraea</taxon>
    </lineage>
</organism>
<dbReference type="AlphaFoldDB" id="A0A975YII3"/>
<evidence type="ECO:0000313" key="1">
    <source>
        <dbReference type="EMBL" id="QXM23830.1"/>
    </source>
</evidence>
<reference evidence="1" key="1">
    <citation type="submission" date="2021-06" db="EMBL/GenBank/DDBJ databases">
        <title>Elioraea tepida, sp. nov., a moderately thermophilic aerobic anoxygenic phototrophic bacterium isolated from an alkaline siliceous hot spring mat community in Yellowstone National Park, WY, USA.</title>
        <authorList>
            <person name="Saini M.K."/>
            <person name="Yoshida S."/>
            <person name="Sebastian A."/>
            <person name="Hirose S."/>
            <person name="Hara E."/>
            <person name="Tamaki H."/>
            <person name="Soulier N.T."/>
            <person name="Albert I."/>
            <person name="Hanada S."/>
            <person name="Bryant D.A."/>
            <person name="Tank M."/>
        </authorList>
    </citation>
    <scope>NUCLEOTIDE SEQUENCE</scope>
    <source>
        <strain evidence="1">MS-P2</strain>
    </source>
</reference>
<protein>
    <submittedName>
        <fullName evidence="1">Uncharacterized protein</fullName>
    </submittedName>
</protein>
<evidence type="ECO:0000313" key="2">
    <source>
        <dbReference type="Proteomes" id="UP000694001"/>
    </source>
</evidence>
<proteinExistence type="predicted"/>